<dbReference type="PROSITE" id="PS01031">
    <property type="entry name" value="SHSP"/>
    <property type="match status" value="1"/>
</dbReference>
<accession>A0A1G7HL90</accession>
<sequence>MTRRDAFDEIEDLLERMGREFEELGGTLGGTGPEVPRFPGARDVDVDVIEDDEAITVVADLPGFDAADVDVELRDDALVIAGSREESAEFDIADAGNGGAEDDADDAGDADSAADAADDTGEADEVRYHRRERRLRSVSRRVPIPEPVEADAATASFDAGVLTVTLPKRSPDDDRGHTIDVS</sequence>
<evidence type="ECO:0000256" key="1">
    <source>
        <dbReference type="PROSITE-ProRule" id="PRU00285"/>
    </source>
</evidence>
<dbReference type="Proteomes" id="UP000324020">
    <property type="component" value="Unassembled WGS sequence"/>
</dbReference>
<dbReference type="InterPro" id="IPR008978">
    <property type="entry name" value="HSP20-like_chaperone"/>
</dbReference>
<dbReference type="InterPro" id="IPR031107">
    <property type="entry name" value="Small_HSP"/>
</dbReference>
<proteinExistence type="inferred from homology"/>
<dbReference type="OrthoDB" id="198277at2157"/>
<dbReference type="AlphaFoldDB" id="A0A1G7HL90"/>
<feature type="region of interest" description="Disordered" evidence="3">
    <location>
        <begin position="85"/>
        <end position="182"/>
    </location>
</feature>
<evidence type="ECO:0000313" key="5">
    <source>
        <dbReference type="EMBL" id="SDF00759.1"/>
    </source>
</evidence>
<dbReference type="SUPFAM" id="SSF49764">
    <property type="entry name" value="HSP20-like chaperones"/>
    <property type="match status" value="1"/>
</dbReference>
<evidence type="ECO:0000256" key="3">
    <source>
        <dbReference type="SAM" id="MobiDB-lite"/>
    </source>
</evidence>
<dbReference type="Gene3D" id="2.60.40.790">
    <property type="match status" value="1"/>
</dbReference>
<keyword evidence="6" id="KW-1185">Reference proteome</keyword>
<evidence type="ECO:0000256" key="2">
    <source>
        <dbReference type="RuleBase" id="RU003616"/>
    </source>
</evidence>
<evidence type="ECO:0000259" key="4">
    <source>
        <dbReference type="PROSITE" id="PS01031"/>
    </source>
</evidence>
<feature type="domain" description="SHSP" evidence="4">
    <location>
        <begin position="37"/>
        <end position="182"/>
    </location>
</feature>
<dbReference type="RefSeq" id="WP_149797401.1">
    <property type="nucleotide sequence ID" value="NZ_FNBO01000001.1"/>
</dbReference>
<dbReference type="Pfam" id="PF00011">
    <property type="entry name" value="HSP20"/>
    <property type="match status" value="2"/>
</dbReference>
<dbReference type="CDD" id="cd06464">
    <property type="entry name" value="ACD_sHsps-like"/>
    <property type="match status" value="1"/>
</dbReference>
<comment type="similarity">
    <text evidence="1 2">Belongs to the small heat shock protein (HSP20) family.</text>
</comment>
<dbReference type="PANTHER" id="PTHR11527">
    <property type="entry name" value="HEAT-SHOCK PROTEIN 20 FAMILY MEMBER"/>
    <property type="match status" value="1"/>
</dbReference>
<dbReference type="EMBL" id="FNBO01000001">
    <property type="protein sequence ID" value="SDF00759.1"/>
    <property type="molecule type" value="Genomic_DNA"/>
</dbReference>
<reference evidence="5 6" key="1">
    <citation type="submission" date="2016-10" db="EMBL/GenBank/DDBJ databases">
        <authorList>
            <person name="Varghese N."/>
            <person name="Submissions S."/>
        </authorList>
    </citation>
    <scope>NUCLEOTIDE SEQUENCE [LARGE SCALE GENOMIC DNA]</scope>
    <source>
        <strain evidence="5 6">CGMCC 1.3527</strain>
    </source>
</reference>
<dbReference type="InterPro" id="IPR002068">
    <property type="entry name" value="A-crystallin/Hsp20_dom"/>
</dbReference>
<feature type="compositionally biased region" description="Basic and acidic residues" evidence="3">
    <location>
        <begin position="169"/>
        <end position="182"/>
    </location>
</feature>
<organism evidence="5 6">
    <name type="scientific">Halorubrum xinjiangense</name>
    <dbReference type="NCBI Taxonomy" id="261291"/>
    <lineage>
        <taxon>Archaea</taxon>
        <taxon>Methanobacteriati</taxon>
        <taxon>Methanobacteriota</taxon>
        <taxon>Stenosarchaea group</taxon>
        <taxon>Halobacteria</taxon>
        <taxon>Halobacteriales</taxon>
        <taxon>Haloferacaceae</taxon>
        <taxon>Halorubrum</taxon>
    </lineage>
</organism>
<feature type="compositionally biased region" description="Acidic residues" evidence="3">
    <location>
        <begin position="100"/>
        <end position="109"/>
    </location>
</feature>
<name>A0A1G7HL90_9EURY</name>
<feature type="compositionally biased region" description="Basic residues" evidence="3">
    <location>
        <begin position="128"/>
        <end position="139"/>
    </location>
</feature>
<protein>
    <submittedName>
        <fullName evidence="5">HSP20 family protein</fullName>
    </submittedName>
</protein>
<evidence type="ECO:0000313" key="6">
    <source>
        <dbReference type="Proteomes" id="UP000324020"/>
    </source>
</evidence>
<gene>
    <name evidence="5" type="ORF">SAMN04488067_101413</name>
</gene>